<feature type="compositionally biased region" description="Basic and acidic residues" evidence="1">
    <location>
        <begin position="31"/>
        <end position="40"/>
    </location>
</feature>
<gene>
    <name evidence="2" type="ORF">ElyMa_003586600</name>
</gene>
<comment type="caution">
    <text evidence="2">The sequence shown here is derived from an EMBL/GenBank/DDBJ whole genome shotgun (WGS) entry which is preliminary data.</text>
</comment>
<dbReference type="Proteomes" id="UP000762676">
    <property type="component" value="Unassembled WGS sequence"/>
</dbReference>
<dbReference type="AlphaFoldDB" id="A0AAV4EQB0"/>
<protein>
    <submittedName>
        <fullName evidence="2">Uncharacterized protein</fullName>
    </submittedName>
</protein>
<feature type="region of interest" description="Disordered" evidence="1">
    <location>
        <begin position="19"/>
        <end position="40"/>
    </location>
</feature>
<evidence type="ECO:0000256" key="1">
    <source>
        <dbReference type="SAM" id="MobiDB-lite"/>
    </source>
</evidence>
<dbReference type="EMBL" id="BMAT01007350">
    <property type="protein sequence ID" value="GFR62643.1"/>
    <property type="molecule type" value="Genomic_DNA"/>
</dbReference>
<sequence>MEKRKNQVKKQKLKYLDRIKRHNTNARGRSRGLEEQGKQHRRRWEQNVVERLKITTTEPNRMYRTVPYGIKPALWRYALAQAAFAIPTMNPVVLWWCR</sequence>
<accession>A0AAV4EQB0</accession>
<name>A0AAV4EQB0_9GAST</name>
<keyword evidence="3" id="KW-1185">Reference proteome</keyword>
<reference evidence="2 3" key="1">
    <citation type="journal article" date="2021" name="Elife">
        <title>Chloroplast acquisition without the gene transfer in kleptoplastic sea slugs, Plakobranchus ocellatus.</title>
        <authorList>
            <person name="Maeda T."/>
            <person name="Takahashi S."/>
            <person name="Yoshida T."/>
            <person name="Shimamura S."/>
            <person name="Takaki Y."/>
            <person name="Nagai Y."/>
            <person name="Toyoda A."/>
            <person name="Suzuki Y."/>
            <person name="Arimoto A."/>
            <person name="Ishii H."/>
            <person name="Satoh N."/>
            <person name="Nishiyama T."/>
            <person name="Hasebe M."/>
            <person name="Maruyama T."/>
            <person name="Minagawa J."/>
            <person name="Obokata J."/>
            <person name="Shigenobu S."/>
        </authorList>
    </citation>
    <scope>NUCLEOTIDE SEQUENCE [LARGE SCALE GENOMIC DNA]</scope>
</reference>
<organism evidence="2 3">
    <name type="scientific">Elysia marginata</name>
    <dbReference type="NCBI Taxonomy" id="1093978"/>
    <lineage>
        <taxon>Eukaryota</taxon>
        <taxon>Metazoa</taxon>
        <taxon>Spiralia</taxon>
        <taxon>Lophotrochozoa</taxon>
        <taxon>Mollusca</taxon>
        <taxon>Gastropoda</taxon>
        <taxon>Heterobranchia</taxon>
        <taxon>Euthyneura</taxon>
        <taxon>Panpulmonata</taxon>
        <taxon>Sacoglossa</taxon>
        <taxon>Placobranchoidea</taxon>
        <taxon>Plakobranchidae</taxon>
        <taxon>Elysia</taxon>
    </lineage>
</organism>
<feature type="compositionally biased region" description="Basic residues" evidence="1">
    <location>
        <begin position="19"/>
        <end position="30"/>
    </location>
</feature>
<evidence type="ECO:0000313" key="3">
    <source>
        <dbReference type="Proteomes" id="UP000762676"/>
    </source>
</evidence>
<proteinExistence type="predicted"/>
<evidence type="ECO:0000313" key="2">
    <source>
        <dbReference type="EMBL" id="GFR62643.1"/>
    </source>
</evidence>